<comment type="caution">
    <text evidence="1">The sequence shown here is derived from an EMBL/GenBank/DDBJ whole genome shotgun (WGS) entry which is preliminary data.</text>
</comment>
<dbReference type="EMBL" id="CAJVPI010003229">
    <property type="protein sequence ID" value="CAG8656002.1"/>
    <property type="molecule type" value="Genomic_DNA"/>
</dbReference>
<sequence length="75" mass="8452">MGKFVGDESYWADWEMGCQNVPSSSFEIGDPKILGNFDYKNYNTTLTVTETEVEADNIIIIGVSHIAYSVKRKDL</sequence>
<evidence type="ECO:0000313" key="1">
    <source>
        <dbReference type="EMBL" id="CAG8656002.1"/>
    </source>
</evidence>
<gene>
    <name evidence="1" type="ORF">PBRASI_LOCUS10518</name>
</gene>
<dbReference type="OrthoDB" id="10434354at2759"/>
<organism evidence="1 2">
    <name type="scientific">Paraglomus brasilianum</name>
    <dbReference type="NCBI Taxonomy" id="144538"/>
    <lineage>
        <taxon>Eukaryota</taxon>
        <taxon>Fungi</taxon>
        <taxon>Fungi incertae sedis</taxon>
        <taxon>Mucoromycota</taxon>
        <taxon>Glomeromycotina</taxon>
        <taxon>Glomeromycetes</taxon>
        <taxon>Paraglomerales</taxon>
        <taxon>Paraglomeraceae</taxon>
        <taxon>Paraglomus</taxon>
    </lineage>
</organism>
<dbReference type="Proteomes" id="UP000789739">
    <property type="component" value="Unassembled WGS sequence"/>
</dbReference>
<accession>A0A9N9E180</accession>
<name>A0A9N9E180_9GLOM</name>
<keyword evidence="2" id="KW-1185">Reference proteome</keyword>
<dbReference type="AlphaFoldDB" id="A0A9N9E180"/>
<protein>
    <submittedName>
        <fullName evidence="1">6410_t:CDS:1</fullName>
    </submittedName>
</protein>
<proteinExistence type="predicted"/>
<evidence type="ECO:0000313" key="2">
    <source>
        <dbReference type="Proteomes" id="UP000789739"/>
    </source>
</evidence>
<reference evidence="1" key="1">
    <citation type="submission" date="2021-06" db="EMBL/GenBank/DDBJ databases">
        <authorList>
            <person name="Kallberg Y."/>
            <person name="Tangrot J."/>
            <person name="Rosling A."/>
        </authorList>
    </citation>
    <scope>NUCLEOTIDE SEQUENCE</scope>
    <source>
        <strain evidence="1">BR232B</strain>
    </source>
</reference>